<feature type="compositionally biased region" description="Gly residues" evidence="4">
    <location>
        <begin position="323"/>
        <end position="333"/>
    </location>
</feature>
<evidence type="ECO:0000313" key="7">
    <source>
        <dbReference type="EMBL" id="QOY90104.1"/>
    </source>
</evidence>
<dbReference type="Pfam" id="PF00512">
    <property type="entry name" value="HisKA"/>
    <property type="match status" value="1"/>
</dbReference>
<dbReference type="PANTHER" id="PTHR43547:SF2">
    <property type="entry name" value="HYBRID SIGNAL TRANSDUCTION HISTIDINE KINASE C"/>
    <property type="match status" value="1"/>
</dbReference>
<evidence type="ECO:0000256" key="5">
    <source>
        <dbReference type="SAM" id="Phobius"/>
    </source>
</evidence>
<evidence type="ECO:0000256" key="2">
    <source>
        <dbReference type="ARBA" id="ARBA00012438"/>
    </source>
</evidence>
<feature type="region of interest" description="Disordered" evidence="4">
    <location>
        <begin position="179"/>
        <end position="214"/>
    </location>
</feature>
<evidence type="ECO:0000256" key="1">
    <source>
        <dbReference type="ARBA" id="ARBA00000085"/>
    </source>
</evidence>
<dbReference type="AlphaFoldDB" id="A0A7S7NVS9"/>
<dbReference type="PROSITE" id="PS50109">
    <property type="entry name" value="HIS_KIN"/>
    <property type="match status" value="1"/>
</dbReference>
<dbReference type="InterPro" id="IPR003594">
    <property type="entry name" value="HATPase_dom"/>
</dbReference>
<gene>
    <name evidence="7" type="ORF">IRI77_09160</name>
</gene>
<dbReference type="PANTHER" id="PTHR43547">
    <property type="entry name" value="TWO-COMPONENT HISTIDINE KINASE"/>
    <property type="match status" value="1"/>
</dbReference>
<organism evidence="7 8">
    <name type="scientific">Paludibaculum fermentans</name>
    <dbReference type="NCBI Taxonomy" id="1473598"/>
    <lineage>
        <taxon>Bacteria</taxon>
        <taxon>Pseudomonadati</taxon>
        <taxon>Acidobacteriota</taxon>
        <taxon>Terriglobia</taxon>
        <taxon>Bryobacterales</taxon>
        <taxon>Bryobacteraceae</taxon>
        <taxon>Paludibaculum</taxon>
    </lineage>
</organism>
<protein>
    <recommendedName>
        <fullName evidence="2">histidine kinase</fullName>
        <ecNumber evidence="2">2.7.13.3</ecNumber>
    </recommendedName>
</protein>
<dbReference type="InterPro" id="IPR004358">
    <property type="entry name" value="Sig_transdc_His_kin-like_C"/>
</dbReference>
<accession>A0A7S7NVS9</accession>
<feature type="transmembrane region" description="Helical" evidence="5">
    <location>
        <begin position="12"/>
        <end position="31"/>
    </location>
</feature>
<dbReference type="PRINTS" id="PR00344">
    <property type="entry name" value="BCTRLSENSOR"/>
</dbReference>
<evidence type="ECO:0000313" key="8">
    <source>
        <dbReference type="Proteomes" id="UP000593892"/>
    </source>
</evidence>
<evidence type="ECO:0000256" key="4">
    <source>
        <dbReference type="SAM" id="MobiDB-lite"/>
    </source>
</evidence>
<evidence type="ECO:0000256" key="3">
    <source>
        <dbReference type="ARBA" id="ARBA00022553"/>
    </source>
</evidence>
<dbReference type="SUPFAM" id="SSF55874">
    <property type="entry name" value="ATPase domain of HSP90 chaperone/DNA topoisomerase II/histidine kinase"/>
    <property type="match status" value="1"/>
</dbReference>
<keyword evidence="5" id="KW-0812">Transmembrane</keyword>
<dbReference type="SMART" id="SM00387">
    <property type="entry name" value="HATPase_c"/>
    <property type="match status" value="1"/>
</dbReference>
<dbReference type="GO" id="GO:0000155">
    <property type="term" value="F:phosphorelay sensor kinase activity"/>
    <property type="evidence" value="ECO:0007669"/>
    <property type="project" value="InterPro"/>
</dbReference>
<dbReference type="CDD" id="cd00082">
    <property type="entry name" value="HisKA"/>
    <property type="match status" value="1"/>
</dbReference>
<keyword evidence="3" id="KW-0597">Phosphoprotein</keyword>
<dbReference type="InterPro" id="IPR003661">
    <property type="entry name" value="HisK_dim/P_dom"/>
</dbReference>
<dbReference type="InterPro" id="IPR005467">
    <property type="entry name" value="His_kinase_dom"/>
</dbReference>
<dbReference type="KEGG" id="pfer:IRI77_09160"/>
<keyword evidence="7" id="KW-0418">Kinase</keyword>
<dbReference type="EC" id="2.7.13.3" evidence="2"/>
<dbReference type="Proteomes" id="UP000593892">
    <property type="component" value="Chromosome"/>
</dbReference>
<keyword evidence="7" id="KW-0808">Transferase</keyword>
<name>A0A7S7NVS9_PALFE</name>
<feature type="compositionally biased region" description="Basic and acidic residues" evidence="4">
    <location>
        <begin position="201"/>
        <end position="214"/>
    </location>
</feature>
<dbReference type="InterPro" id="IPR036097">
    <property type="entry name" value="HisK_dim/P_sf"/>
</dbReference>
<sequence length="638" mass="70367">MMDLHKNKRQALLSWLFVGLLAALLGVLGWLQFDWISQVSYAERARLKESLGTGLRRVSQDFNSELQTACSALVSGDPMEPGQREQDYAARYAHWRESTRHPHLFRRILVATPAGATLKLREMDMEDGTFRAVEWPAEWSSLRARLESQLNRSEFGGRRPFWAGSSAESAVVELPRVRFPNNGGPAGPRQPREMGLPGEPRLSREPRPGEPRADFRDLRRDDFFRLSLEWLVIELDLETVQKELLPELLSRHLFGSATPEYQVEVTLRDHPEQLIFSSTGDKTARIGAKADASTNLMDVQFEQVMRRAAMNRARESGVAWPGGRIGGGSGSGGPRESPPEWGRWVMSVRHRSGSLEAVVNQVRWRNLAVTSGVLLLMVAAITMLVRYTQRAQRLANMQMEFITGVSHELKTPLTVIRTAGHNLGGGLVRDEKQVQRYGNLIREEAEKLTAMVEQVLRFANAKAGRAIGEREAVDVRSLLDAAVSSASPILDKSGCVLEQTIDPDLPPVLGDPIALKHAIQNLLTNAAKYGAEGRWIGLTAALANAKNGATVEIRVADRGAGVAPDEIDQIFDPFYRGKKAIDDQIHGTGLGLSLVKRIAEAHEGNVSVRSGPGTGAEFVLHLPTVPAGQRNEFANTAH</sequence>
<keyword evidence="8" id="KW-1185">Reference proteome</keyword>
<feature type="domain" description="Histidine kinase" evidence="6">
    <location>
        <begin position="404"/>
        <end position="626"/>
    </location>
</feature>
<dbReference type="EMBL" id="CP063849">
    <property type="protein sequence ID" value="QOY90104.1"/>
    <property type="molecule type" value="Genomic_DNA"/>
</dbReference>
<keyword evidence="5" id="KW-1133">Transmembrane helix</keyword>
<dbReference type="Pfam" id="PF02518">
    <property type="entry name" value="HATPase_c"/>
    <property type="match status" value="1"/>
</dbReference>
<comment type="catalytic activity">
    <reaction evidence="1">
        <text>ATP + protein L-histidine = ADP + protein N-phospho-L-histidine.</text>
        <dbReference type="EC" id="2.7.13.3"/>
    </reaction>
</comment>
<dbReference type="Gene3D" id="1.10.287.130">
    <property type="match status" value="1"/>
</dbReference>
<feature type="region of interest" description="Disordered" evidence="4">
    <location>
        <begin position="320"/>
        <end position="339"/>
    </location>
</feature>
<dbReference type="InterPro" id="IPR036890">
    <property type="entry name" value="HATPase_C_sf"/>
</dbReference>
<proteinExistence type="predicted"/>
<evidence type="ECO:0000259" key="6">
    <source>
        <dbReference type="PROSITE" id="PS50109"/>
    </source>
</evidence>
<keyword evidence="5" id="KW-0472">Membrane</keyword>
<reference evidence="7 8" key="1">
    <citation type="submission" date="2020-10" db="EMBL/GenBank/DDBJ databases">
        <title>Complete genome sequence of Paludibaculum fermentans P105T, a facultatively anaerobic acidobacterium capable of dissimilatory Fe(III) reduction.</title>
        <authorList>
            <person name="Dedysh S.N."/>
            <person name="Beletsky A.V."/>
            <person name="Kulichevskaya I.S."/>
            <person name="Mardanov A.V."/>
            <person name="Ravin N.V."/>
        </authorList>
    </citation>
    <scope>NUCLEOTIDE SEQUENCE [LARGE SCALE GENOMIC DNA]</scope>
    <source>
        <strain evidence="7 8">P105</strain>
    </source>
</reference>
<dbReference type="SUPFAM" id="SSF47384">
    <property type="entry name" value="Homodimeric domain of signal transducing histidine kinase"/>
    <property type="match status" value="1"/>
</dbReference>
<dbReference type="Gene3D" id="3.30.565.10">
    <property type="entry name" value="Histidine kinase-like ATPase, C-terminal domain"/>
    <property type="match status" value="1"/>
</dbReference>
<dbReference type="SMART" id="SM00388">
    <property type="entry name" value="HisKA"/>
    <property type="match status" value="1"/>
</dbReference>